<dbReference type="InterPro" id="IPR012429">
    <property type="entry name" value="HGSNAT_cat"/>
</dbReference>
<protein>
    <submittedName>
        <fullName evidence="3">Heparan-alpha-glucosaminide N-acetyltransferase domain-containing protein</fullName>
    </submittedName>
</protein>
<dbReference type="PANTHER" id="PTHR40407">
    <property type="entry name" value="MEMBRANE PROTEIN-LIKE PROTEIN"/>
    <property type="match status" value="1"/>
</dbReference>
<feature type="transmembrane region" description="Helical" evidence="1">
    <location>
        <begin position="297"/>
        <end position="322"/>
    </location>
</feature>
<keyword evidence="4" id="KW-1185">Reference proteome</keyword>
<evidence type="ECO:0000313" key="4">
    <source>
        <dbReference type="Proteomes" id="UP001200145"/>
    </source>
</evidence>
<dbReference type="PANTHER" id="PTHR40407:SF1">
    <property type="entry name" value="HEPARAN-ALPHA-GLUCOSAMINIDE N-ACETYLTRANSFERASE CATALYTIC DOMAIN-CONTAINING PROTEIN"/>
    <property type="match status" value="1"/>
</dbReference>
<keyword evidence="1" id="KW-1133">Transmembrane helix</keyword>
<organism evidence="3 4">
    <name type="scientific">Flavihumibacter fluminis</name>
    <dbReference type="NCBI Taxonomy" id="2909236"/>
    <lineage>
        <taxon>Bacteria</taxon>
        <taxon>Pseudomonadati</taxon>
        <taxon>Bacteroidota</taxon>
        <taxon>Chitinophagia</taxon>
        <taxon>Chitinophagales</taxon>
        <taxon>Chitinophagaceae</taxon>
        <taxon>Flavihumibacter</taxon>
    </lineage>
</organism>
<reference evidence="3 4" key="1">
    <citation type="submission" date="2022-01" db="EMBL/GenBank/DDBJ databases">
        <title>Flavihumibacter sp. nov., isolated from sediment of a river.</title>
        <authorList>
            <person name="Liu H."/>
        </authorList>
    </citation>
    <scope>NUCLEOTIDE SEQUENCE [LARGE SCALE GENOMIC DNA]</scope>
    <source>
        <strain evidence="3 4">RY-1</strain>
    </source>
</reference>
<dbReference type="Proteomes" id="UP001200145">
    <property type="component" value="Unassembled WGS sequence"/>
</dbReference>
<keyword evidence="1" id="KW-0472">Membrane</keyword>
<evidence type="ECO:0000259" key="2">
    <source>
        <dbReference type="Pfam" id="PF07786"/>
    </source>
</evidence>
<feature type="transmembrane region" description="Helical" evidence="1">
    <location>
        <begin position="183"/>
        <end position="200"/>
    </location>
</feature>
<accession>A0ABS9BHT3</accession>
<keyword evidence="1" id="KW-0812">Transmembrane</keyword>
<name>A0ABS9BHT3_9BACT</name>
<dbReference type="Pfam" id="PF07786">
    <property type="entry name" value="HGSNAT_cat"/>
    <property type="match status" value="1"/>
</dbReference>
<feature type="transmembrane region" description="Helical" evidence="1">
    <location>
        <begin position="143"/>
        <end position="163"/>
    </location>
</feature>
<evidence type="ECO:0000313" key="3">
    <source>
        <dbReference type="EMBL" id="MCF1714865.1"/>
    </source>
</evidence>
<dbReference type="RefSeq" id="WP_234865817.1">
    <property type="nucleotide sequence ID" value="NZ_JAKEVY010000002.1"/>
</dbReference>
<feature type="transmembrane region" description="Helical" evidence="1">
    <location>
        <begin position="56"/>
        <end position="75"/>
    </location>
</feature>
<feature type="transmembrane region" description="Helical" evidence="1">
    <location>
        <begin position="342"/>
        <end position="362"/>
    </location>
</feature>
<dbReference type="EMBL" id="JAKEVY010000002">
    <property type="protein sequence ID" value="MCF1714865.1"/>
    <property type="molecule type" value="Genomic_DNA"/>
</dbReference>
<feature type="transmembrane region" description="Helical" evidence="1">
    <location>
        <begin position="95"/>
        <end position="112"/>
    </location>
</feature>
<evidence type="ECO:0000256" key="1">
    <source>
        <dbReference type="SAM" id="Phobius"/>
    </source>
</evidence>
<comment type="caution">
    <text evidence="3">The sequence shown here is derived from an EMBL/GenBank/DDBJ whole genome shotgun (WGS) entry which is preliminary data.</text>
</comment>
<feature type="transmembrane region" description="Helical" evidence="1">
    <location>
        <begin position="118"/>
        <end position="136"/>
    </location>
</feature>
<proteinExistence type="predicted"/>
<feature type="transmembrane region" description="Helical" evidence="1">
    <location>
        <begin position="258"/>
        <end position="276"/>
    </location>
</feature>
<feature type="domain" description="Heparan-alpha-glucosaminide N-acetyltransferase catalytic" evidence="2">
    <location>
        <begin position="8"/>
        <end position="205"/>
    </location>
</feature>
<sequence>MAALSLKRIHSIDQLRGLVMIIMALDHTRDLFHEGSLTEDPLNLDTTTPLLFFTRWITHLCAPTFVFLSGVSIYLQQDKIQNAAALQSKLLKRGCWLVLLELTVVNFGIWFNVHFNSILFQVIGAIGTGFIAMAFLQQIAPRLLMLTGLLLITVNQFINVPALSTLVVQQLGPAHTLIVAYPPLPWLAIMLIGFGMGPYFKQGTKNAAWFARLGLILLAGGILLRAFSGFGDPNGWAIQKNNILTGLSFIRVEKYPPSLLFTIFMLGMALLLYAILKKQTLPQPINNLLEVYGSVPLFYYIIHWYLIHGALIITLFIDGYTLDQLNFGGFGFGRPLQQPNGYSLGVVYLVWICAVLILYPACVRYRQFKQNNPDSFLAKYL</sequence>
<feature type="transmembrane region" description="Helical" evidence="1">
    <location>
        <begin position="207"/>
        <end position="227"/>
    </location>
</feature>
<gene>
    <name evidence="3" type="ORF">L0U88_09525</name>
</gene>